<dbReference type="EMBL" id="LNCU01000098">
    <property type="protein sequence ID" value="KWV49854.1"/>
    <property type="molecule type" value="Genomic_DNA"/>
</dbReference>
<comment type="caution">
    <text evidence="2">The sequence shown here is derived from an EMBL/GenBank/DDBJ whole genome shotgun (WGS) entry which is preliminary data.</text>
</comment>
<protein>
    <submittedName>
        <fullName evidence="2">Uncharacterized protein</fullName>
    </submittedName>
</protein>
<evidence type="ECO:0000256" key="1">
    <source>
        <dbReference type="SAM" id="MobiDB-lite"/>
    </source>
</evidence>
<reference evidence="2 3" key="1">
    <citation type="submission" date="2015-11" db="EMBL/GenBank/DDBJ databases">
        <title>Draft Genome Sequence of the Strain BR 10303 (Bradyrhizobium sp.) isolated from nodules of Centrolobium paraense.</title>
        <authorList>
            <person name="Zelli J.E."/>
            <person name="Simoes-Araujo J.L."/>
            <person name="Barauna A.C."/>
            <person name="Silva K."/>
        </authorList>
    </citation>
    <scope>NUCLEOTIDE SEQUENCE [LARGE SCALE GENOMIC DNA]</scope>
    <source>
        <strain evidence="2 3">BR 10303</strain>
    </source>
</reference>
<name>A0A109JJ87_9BRAD</name>
<feature type="region of interest" description="Disordered" evidence="1">
    <location>
        <begin position="136"/>
        <end position="162"/>
    </location>
</feature>
<evidence type="ECO:0000313" key="3">
    <source>
        <dbReference type="Proteomes" id="UP000057737"/>
    </source>
</evidence>
<proteinExistence type="predicted"/>
<keyword evidence="3" id="KW-1185">Reference proteome</keyword>
<dbReference type="AlphaFoldDB" id="A0A109JJ87"/>
<organism evidence="2 3">
    <name type="scientific">Bradyrhizobium macuxiense</name>
    <dbReference type="NCBI Taxonomy" id="1755647"/>
    <lineage>
        <taxon>Bacteria</taxon>
        <taxon>Pseudomonadati</taxon>
        <taxon>Pseudomonadota</taxon>
        <taxon>Alphaproteobacteria</taxon>
        <taxon>Hyphomicrobiales</taxon>
        <taxon>Nitrobacteraceae</taxon>
        <taxon>Bradyrhizobium</taxon>
    </lineage>
</organism>
<sequence length="162" mass="18018">MPRLKTARYSREADFPMRDRSHGQVGIRSRELRQSTRLAFHPSQQPQRGWMLLRHGMSLFGRTGAVTFDTSDGGAASIELHGAVYSQSIPDRIRSPAKQHDHGRGPLLSGARVGVHRGRTAAEIVHRDHCANASRRFAPAKSDAERGGSEVLQCERQSLETR</sequence>
<evidence type="ECO:0000313" key="2">
    <source>
        <dbReference type="EMBL" id="KWV49854.1"/>
    </source>
</evidence>
<accession>A0A109JJ87</accession>
<dbReference type="Proteomes" id="UP000057737">
    <property type="component" value="Unassembled WGS sequence"/>
</dbReference>
<gene>
    <name evidence="2" type="ORF">AS156_15100</name>
</gene>